<dbReference type="Gene3D" id="1.20.1740.10">
    <property type="entry name" value="Amino acid/polyamine transporter I"/>
    <property type="match status" value="1"/>
</dbReference>
<feature type="transmembrane region" description="Helical" evidence="8">
    <location>
        <begin position="203"/>
        <end position="225"/>
    </location>
</feature>
<evidence type="ECO:0000256" key="6">
    <source>
        <dbReference type="ARBA" id="ARBA00022989"/>
    </source>
</evidence>
<feature type="transmembrane region" description="Helical" evidence="8">
    <location>
        <begin position="101"/>
        <end position="123"/>
    </location>
</feature>
<dbReference type="RefSeq" id="WP_028327666.1">
    <property type="nucleotide sequence ID" value="NZ_JAAFNI010000001.1"/>
</dbReference>
<organism evidence="10 11">
    <name type="scientific">Dermatophilus congolensis</name>
    <dbReference type="NCBI Taxonomy" id="1863"/>
    <lineage>
        <taxon>Bacteria</taxon>
        <taxon>Bacillati</taxon>
        <taxon>Actinomycetota</taxon>
        <taxon>Actinomycetes</taxon>
        <taxon>Micrococcales</taxon>
        <taxon>Dermatophilaceae</taxon>
        <taxon>Dermatophilus</taxon>
    </lineage>
</organism>
<keyword evidence="7 8" id="KW-0472">Membrane</keyword>
<dbReference type="InterPro" id="IPR004840">
    <property type="entry name" value="Amino_acid_permease_CS"/>
</dbReference>
<dbReference type="PROSITE" id="PS00218">
    <property type="entry name" value="AMINO_ACID_PERMEASE_1"/>
    <property type="match status" value="1"/>
</dbReference>
<dbReference type="GeneID" id="63459666"/>
<feature type="domain" description="Amino acid permease/ SLC12A" evidence="9">
    <location>
        <begin position="23"/>
        <end position="447"/>
    </location>
</feature>
<dbReference type="GO" id="GO:0055085">
    <property type="term" value="P:transmembrane transport"/>
    <property type="evidence" value="ECO:0007669"/>
    <property type="project" value="InterPro"/>
</dbReference>
<feature type="transmembrane region" description="Helical" evidence="8">
    <location>
        <begin position="129"/>
        <end position="147"/>
    </location>
</feature>
<keyword evidence="3" id="KW-0813">Transport</keyword>
<keyword evidence="5" id="KW-0029">Amino-acid transport</keyword>
<dbReference type="STRING" id="1121387.GCA_000429885_02119"/>
<dbReference type="InterPro" id="IPR004841">
    <property type="entry name" value="AA-permease/SLC12A_dom"/>
</dbReference>
<proteinExistence type="inferred from homology"/>
<feature type="transmembrane region" description="Helical" evidence="8">
    <location>
        <begin position="284"/>
        <end position="304"/>
    </location>
</feature>
<keyword evidence="11" id="KW-1185">Reference proteome</keyword>
<keyword evidence="6 8" id="KW-1133">Transmembrane helix</keyword>
<feature type="transmembrane region" description="Helical" evidence="8">
    <location>
        <begin position="24"/>
        <end position="45"/>
    </location>
</feature>
<feature type="transmembrane region" description="Helical" evidence="8">
    <location>
        <begin position="364"/>
        <end position="388"/>
    </location>
</feature>
<protein>
    <submittedName>
        <fullName evidence="10">Gamma-aminobutyrate permease</fullName>
    </submittedName>
</protein>
<keyword evidence="4 8" id="KW-0812">Transmembrane</keyword>
<dbReference type="EMBL" id="LT906453">
    <property type="protein sequence ID" value="SNV22231.1"/>
    <property type="molecule type" value="Genomic_DNA"/>
</dbReference>
<feature type="transmembrane region" description="Helical" evidence="8">
    <location>
        <begin position="245"/>
        <end position="264"/>
    </location>
</feature>
<dbReference type="GO" id="GO:0006865">
    <property type="term" value="P:amino acid transport"/>
    <property type="evidence" value="ECO:0007669"/>
    <property type="project" value="UniProtKB-KW"/>
</dbReference>
<evidence type="ECO:0000256" key="4">
    <source>
        <dbReference type="ARBA" id="ARBA00022692"/>
    </source>
</evidence>
<evidence type="ECO:0000256" key="7">
    <source>
        <dbReference type="ARBA" id="ARBA00023136"/>
    </source>
</evidence>
<feature type="transmembrane region" description="Helical" evidence="8">
    <location>
        <begin position="408"/>
        <end position="426"/>
    </location>
</feature>
<dbReference type="FunFam" id="1.20.1740.10:FF:000001">
    <property type="entry name" value="Amino acid permease"/>
    <property type="match status" value="1"/>
</dbReference>
<evidence type="ECO:0000256" key="2">
    <source>
        <dbReference type="ARBA" id="ARBA00008583"/>
    </source>
</evidence>
<sequence>MSSEHPSTAASSSASAGTMNSRHLVMMSLGSAIGAGLFVGSGAGITAAGPAVLVSYLAAGIVVLLIMRMLGEMVAENPSSGAFSVYAERALGPAVGFAMGWLWWLQLVVVIAAEATAAAQILVGIWDGVPQWALALIFMVLFTLINLTGAKNFGEFEFWFALVKVGAVIAFLLIGVALLVGLLPVPSPGLANLTAHGGFAPQGLGGITAGLLVVIFAFGGIEIVAVAAADSDDPSANIARAMHTILWRILAFYMGSVAIMVLVLPWNSPDLAGTPFVAVLDHAGLPAAALIMGLIVVIALLSALNANLYGASRMIHSLAERGYAPQRLTRINGRGVPVAAVFVSVAFGFVAVFLNYVWAEKILLILLNIVGATIIVTWAVTICSHIVLRRQLEKEGKRPRLPMWCFPWLSYAALVALAAVVVLGMSAPDVRVQFLGTAAAMAVLVGVGVLFTRNRRAQENA</sequence>
<name>A0A239VIW3_9MICO</name>
<evidence type="ECO:0000256" key="5">
    <source>
        <dbReference type="ARBA" id="ARBA00022970"/>
    </source>
</evidence>
<comment type="similarity">
    <text evidence="2">Belongs to the amino acid-polyamine-organocation (APC) superfamily. Amino acid transporter (AAT) (TC 2.A.3.1) family.</text>
</comment>
<dbReference type="KEGG" id="dco:SAMEA4475696_1453"/>
<evidence type="ECO:0000256" key="1">
    <source>
        <dbReference type="ARBA" id="ARBA00004141"/>
    </source>
</evidence>
<evidence type="ECO:0000256" key="3">
    <source>
        <dbReference type="ARBA" id="ARBA00022448"/>
    </source>
</evidence>
<accession>A0A239VIW3</accession>
<feature type="transmembrane region" description="Helical" evidence="8">
    <location>
        <begin position="336"/>
        <end position="358"/>
    </location>
</feature>
<dbReference type="Pfam" id="PF00324">
    <property type="entry name" value="AA_permease"/>
    <property type="match status" value="1"/>
</dbReference>
<dbReference type="PIRSF" id="PIRSF006060">
    <property type="entry name" value="AA_transporter"/>
    <property type="match status" value="1"/>
</dbReference>
<dbReference type="PANTHER" id="PTHR43495:SF5">
    <property type="entry name" value="GAMMA-AMINOBUTYRIC ACID PERMEASE"/>
    <property type="match status" value="1"/>
</dbReference>
<evidence type="ECO:0000313" key="10">
    <source>
        <dbReference type="EMBL" id="SNV22231.1"/>
    </source>
</evidence>
<evidence type="ECO:0000313" key="11">
    <source>
        <dbReference type="Proteomes" id="UP000242637"/>
    </source>
</evidence>
<dbReference type="Proteomes" id="UP000242637">
    <property type="component" value="Chromosome 1"/>
</dbReference>
<dbReference type="GO" id="GO:0016020">
    <property type="term" value="C:membrane"/>
    <property type="evidence" value="ECO:0007669"/>
    <property type="project" value="UniProtKB-SubCell"/>
</dbReference>
<dbReference type="AlphaFoldDB" id="A0A239VIW3"/>
<evidence type="ECO:0000259" key="9">
    <source>
        <dbReference type="Pfam" id="PF00324"/>
    </source>
</evidence>
<reference evidence="10 11" key="1">
    <citation type="submission" date="2017-06" db="EMBL/GenBank/DDBJ databases">
        <authorList>
            <consortium name="Pathogen Informatics"/>
        </authorList>
    </citation>
    <scope>NUCLEOTIDE SEQUENCE [LARGE SCALE GENOMIC DNA]</scope>
    <source>
        <strain evidence="10 11">NCTC13039</strain>
    </source>
</reference>
<feature type="transmembrane region" description="Helical" evidence="8">
    <location>
        <begin position="51"/>
        <end position="70"/>
    </location>
</feature>
<dbReference type="PANTHER" id="PTHR43495">
    <property type="entry name" value="GABA PERMEASE"/>
    <property type="match status" value="1"/>
</dbReference>
<gene>
    <name evidence="10" type="primary">gabP</name>
    <name evidence="10" type="ORF">SAMEA4475696_01453</name>
</gene>
<comment type="subcellular location">
    <subcellularLocation>
        <location evidence="1">Membrane</location>
        <topology evidence="1">Multi-pass membrane protein</topology>
    </subcellularLocation>
</comment>
<feature type="transmembrane region" description="Helical" evidence="8">
    <location>
        <begin position="432"/>
        <end position="451"/>
    </location>
</feature>
<evidence type="ECO:0000256" key="8">
    <source>
        <dbReference type="SAM" id="Phobius"/>
    </source>
</evidence>
<feature type="transmembrane region" description="Helical" evidence="8">
    <location>
        <begin position="159"/>
        <end position="183"/>
    </location>
</feature>